<dbReference type="STRING" id="265072.Mfla_0922"/>
<feature type="domain" description="Helix-hairpin-helix DNA-binding motif class 1" evidence="2">
    <location>
        <begin position="30"/>
        <end position="49"/>
    </location>
</feature>
<dbReference type="AlphaFoldDB" id="Q1H2F3"/>
<dbReference type="HOGENOM" id="CLU_052011_4_0_4"/>
<protein>
    <submittedName>
        <fullName evidence="4">Competence protein ComEA helix-hairpin-helix region</fullName>
    </submittedName>
</protein>
<dbReference type="SUPFAM" id="SSF47781">
    <property type="entry name" value="RuvA domain 2-like"/>
    <property type="match status" value="1"/>
</dbReference>
<dbReference type="Proteomes" id="UP000002440">
    <property type="component" value="Chromosome"/>
</dbReference>
<dbReference type="InterPro" id="IPR003583">
    <property type="entry name" value="Hlx-hairpin-Hlx_DNA-bd_motif"/>
</dbReference>
<dbReference type="InterPro" id="IPR004509">
    <property type="entry name" value="Competence_ComEA_HhH"/>
</dbReference>
<dbReference type="eggNOG" id="COG1555">
    <property type="taxonomic scope" value="Bacteria"/>
</dbReference>
<dbReference type="EMBL" id="CP000284">
    <property type="protein sequence ID" value="ABE49334.1"/>
    <property type="molecule type" value="Genomic_DNA"/>
</dbReference>
<dbReference type="KEGG" id="mfa:Mfla_0922"/>
<dbReference type="InterPro" id="IPR010994">
    <property type="entry name" value="RuvA_2-like"/>
</dbReference>
<proteinExistence type="predicted"/>
<accession>Q1H2F3</accession>
<feature type="chain" id="PRO_5007923053" evidence="1">
    <location>
        <begin position="21"/>
        <end position="99"/>
    </location>
</feature>
<dbReference type="NCBIfam" id="TIGR00426">
    <property type="entry name" value="competence protein ComEA helix-hairpin-helix repeat region"/>
    <property type="match status" value="1"/>
</dbReference>
<dbReference type="GO" id="GO:0003677">
    <property type="term" value="F:DNA binding"/>
    <property type="evidence" value="ECO:0007669"/>
    <property type="project" value="InterPro"/>
</dbReference>
<dbReference type="RefSeq" id="WP_011479287.1">
    <property type="nucleotide sequence ID" value="NC_007947.1"/>
</dbReference>
<evidence type="ECO:0000256" key="1">
    <source>
        <dbReference type="SAM" id="SignalP"/>
    </source>
</evidence>
<evidence type="ECO:0000259" key="2">
    <source>
        <dbReference type="SMART" id="SM00278"/>
    </source>
</evidence>
<dbReference type="OrthoDB" id="8687931at2"/>
<dbReference type="GO" id="GO:0015628">
    <property type="term" value="P:protein secretion by the type II secretion system"/>
    <property type="evidence" value="ECO:0007669"/>
    <property type="project" value="TreeGrafter"/>
</dbReference>
<feature type="signal peptide" evidence="1">
    <location>
        <begin position="1"/>
        <end position="20"/>
    </location>
</feature>
<dbReference type="PANTHER" id="PTHR21180:SF32">
    <property type="entry name" value="ENDONUCLEASE_EXONUCLEASE_PHOSPHATASE FAMILY DOMAIN-CONTAINING PROTEIN 1"/>
    <property type="match status" value="1"/>
</dbReference>
<sequence>MKSLLFAVLVLFGLTFNAMAAVDLNTASAVELESVKGIGPAKAQAIIDYRKANGSFKSVDDLDNVKGFGKKSIDKLRSEVSVGKTPKAEKTTTAKNDKK</sequence>
<dbReference type="EMBL" id="CP000284">
    <property type="protein sequence ID" value="ABE49190.1"/>
    <property type="molecule type" value="Genomic_DNA"/>
</dbReference>
<evidence type="ECO:0000313" key="3">
    <source>
        <dbReference type="EMBL" id="ABE49190.1"/>
    </source>
</evidence>
<evidence type="ECO:0000313" key="5">
    <source>
        <dbReference type="Proteomes" id="UP000002440"/>
    </source>
</evidence>
<evidence type="ECO:0000313" key="4">
    <source>
        <dbReference type="EMBL" id="ABE49334.1"/>
    </source>
</evidence>
<reference evidence="4 5" key="1">
    <citation type="submission" date="2006-03" db="EMBL/GenBank/DDBJ databases">
        <title>Complete sequence of Methylobacillus flagellatus KT.</title>
        <authorList>
            <consortium name="US DOE Joint Genome Institute"/>
            <person name="Copeland A."/>
            <person name="Lucas S."/>
            <person name="Lapidus A."/>
            <person name="Barry K."/>
            <person name="Detter J.C."/>
            <person name="Glavina del Rio T."/>
            <person name="Hammon N."/>
            <person name="Israni S."/>
            <person name="Dalin E."/>
            <person name="Tice H."/>
            <person name="Pitluck S."/>
            <person name="Brettin T."/>
            <person name="Bruce D."/>
            <person name="Han C."/>
            <person name="Tapia R."/>
            <person name="Saunders E."/>
            <person name="Gilna P."/>
            <person name="Schmutz J."/>
            <person name="Larimer F."/>
            <person name="Land M."/>
            <person name="Kyrpides N."/>
            <person name="Anderson I."/>
            <person name="Richardson P."/>
        </authorList>
    </citation>
    <scope>NUCLEOTIDE SEQUENCE [LARGE SCALE GENOMIC DNA]</scope>
    <source>
        <strain evidence="4">KT</strain>
        <strain evidence="5">KT / ATCC 51484 / DSM 6875</strain>
    </source>
</reference>
<dbReference type="Pfam" id="PF12836">
    <property type="entry name" value="HHH_3"/>
    <property type="match status" value="1"/>
</dbReference>
<feature type="domain" description="Helix-hairpin-helix DNA-binding motif class 1" evidence="2">
    <location>
        <begin position="60"/>
        <end position="79"/>
    </location>
</feature>
<keyword evidence="5" id="KW-1185">Reference proteome</keyword>
<keyword evidence="1" id="KW-0732">Signal</keyword>
<gene>
    <name evidence="3" type="ordered locus">Mfla_0922</name>
    <name evidence="4" type="ordered locus">Mfla_1066</name>
</gene>
<dbReference type="InterPro" id="IPR051675">
    <property type="entry name" value="Endo/Exo/Phosphatase_dom_1"/>
</dbReference>
<dbReference type="Gene3D" id="1.10.150.280">
    <property type="entry name" value="AF1531-like domain"/>
    <property type="match status" value="1"/>
</dbReference>
<dbReference type="GO" id="GO:0006281">
    <property type="term" value="P:DNA repair"/>
    <property type="evidence" value="ECO:0007669"/>
    <property type="project" value="InterPro"/>
</dbReference>
<organism evidence="4 5">
    <name type="scientific">Methylobacillus flagellatus (strain ATCC 51484 / DSM 6875 / VKM B-1610 / KT)</name>
    <dbReference type="NCBI Taxonomy" id="265072"/>
    <lineage>
        <taxon>Bacteria</taxon>
        <taxon>Pseudomonadati</taxon>
        <taxon>Pseudomonadota</taxon>
        <taxon>Betaproteobacteria</taxon>
        <taxon>Nitrosomonadales</taxon>
        <taxon>Methylophilaceae</taxon>
        <taxon>Methylobacillus</taxon>
    </lineage>
</organism>
<dbReference type="PANTHER" id="PTHR21180">
    <property type="entry name" value="ENDONUCLEASE/EXONUCLEASE/PHOSPHATASE FAMILY DOMAIN-CONTAINING PROTEIN 1"/>
    <property type="match status" value="1"/>
</dbReference>
<name>Q1H2F3_METFK</name>
<dbReference type="SMART" id="SM00278">
    <property type="entry name" value="HhH1"/>
    <property type="match status" value="2"/>
</dbReference>
<dbReference type="KEGG" id="mfa:Mfla_1066"/>
<dbReference type="GO" id="GO:0015627">
    <property type="term" value="C:type II protein secretion system complex"/>
    <property type="evidence" value="ECO:0007669"/>
    <property type="project" value="TreeGrafter"/>
</dbReference>